<dbReference type="SUPFAM" id="SSF49265">
    <property type="entry name" value="Fibronectin type III"/>
    <property type="match status" value="3"/>
</dbReference>
<dbReference type="InterPro" id="IPR010457">
    <property type="entry name" value="IgC2-like_lig-bd"/>
</dbReference>
<feature type="domain" description="Fibronectin type-III" evidence="12">
    <location>
        <begin position="128"/>
        <end position="225"/>
    </location>
</feature>
<organism evidence="13 14">
    <name type="scientific">Triplophysa tibetana</name>
    <dbReference type="NCBI Taxonomy" id="1572043"/>
    <lineage>
        <taxon>Eukaryota</taxon>
        <taxon>Metazoa</taxon>
        <taxon>Chordata</taxon>
        <taxon>Craniata</taxon>
        <taxon>Vertebrata</taxon>
        <taxon>Euteleostomi</taxon>
        <taxon>Actinopterygii</taxon>
        <taxon>Neopterygii</taxon>
        <taxon>Teleostei</taxon>
        <taxon>Ostariophysi</taxon>
        <taxon>Cypriniformes</taxon>
        <taxon>Nemacheilidae</taxon>
        <taxon>Triplophysa</taxon>
    </lineage>
</organism>
<dbReference type="PANTHER" id="PTHR48423:SF1">
    <property type="entry name" value="INTERLEUKIN-27 RECEPTOR SUBUNIT ALPHA"/>
    <property type="match status" value="1"/>
</dbReference>
<keyword evidence="9" id="KW-0325">Glycoprotein</keyword>
<keyword evidence="5" id="KW-0677">Repeat</keyword>
<evidence type="ECO:0000256" key="1">
    <source>
        <dbReference type="ARBA" id="ARBA00004479"/>
    </source>
</evidence>
<evidence type="ECO:0000313" key="14">
    <source>
        <dbReference type="Proteomes" id="UP000324632"/>
    </source>
</evidence>
<comment type="subcellular location">
    <subcellularLocation>
        <location evidence="1">Membrane</location>
        <topology evidence="1">Single-pass type I membrane protein</topology>
    </subcellularLocation>
</comment>
<evidence type="ECO:0000256" key="8">
    <source>
        <dbReference type="ARBA" id="ARBA00023170"/>
    </source>
</evidence>
<evidence type="ECO:0000256" key="5">
    <source>
        <dbReference type="ARBA" id="ARBA00022737"/>
    </source>
</evidence>
<evidence type="ECO:0000256" key="11">
    <source>
        <dbReference type="SAM" id="Phobius"/>
    </source>
</evidence>
<keyword evidence="14" id="KW-1185">Reference proteome</keyword>
<dbReference type="Proteomes" id="UP000324632">
    <property type="component" value="Chromosome 24"/>
</dbReference>
<evidence type="ECO:0000256" key="2">
    <source>
        <dbReference type="ARBA" id="ARBA00008921"/>
    </source>
</evidence>
<feature type="transmembrane region" description="Helical" evidence="11">
    <location>
        <begin position="486"/>
        <end position="509"/>
    </location>
</feature>
<dbReference type="SUPFAM" id="SSF48726">
    <property type="entry name" value="Immunoglobulin"/>
    <property type="match status" value="1"/>
</dbReference>
<dbReference type="AlphaFoldDB" id="A0A5A9N3H5"/>
<evidence type="ECO:0000256" key="7">
    <source>
        <dbReference type="ARBA" id="ARBA00023136"/>
    </source>
</evidence>
<evidence type="ECO:0000256" key="4">
    <source>
        <dbReference type="ARBA" id="ARBA00022729"/>
    </source>
</evidence>
<evidence type="ECO:0000256" key="10">
    <source>
        <dbReference type="ARBA" id="ARBA00023319"/>
    </source>
</evidence>
<protein>
    <recommendedName>
        <fullName evidence="12">Fibronectin type-III domain-containing protein</fullName>
    </recommendedName>
</protein>
<keyword evidence="4" id="KW-0732">Signal</keyword>
<keyword evidence="10" id="KW-0393">Immunoglobulin domain</keyword>
<dbReference type="InterPro" id="IPR036116">
    <property type="entry name" value="FN3_sf"/>
</dbReference>
<comment type="similarity">
    <text evidence="2">Belongs to the type I cytokine receptor family. Type 2 subfamily.</text>
</comment>
<evidence type="ECO:0000313" key="13">
    <source>
        <dbReference type="EMBL" id="KAA0703581.1"/>
    </source>
</evidence>
<dbReference type="Gene3D" id="2.60.40.10">
    <property type="entry name" value="Immunoglobulins"/>
    <property type="match status" value="5"/>
</dbReference>
<dbReference type="PROSITE" id="PS50853">
    <property type="entry name" value="FN3"/>
    <property type="match status" value="1"/>
</dbReference>
<evidence type="ECO:0000259" key="12">
    <source>
        <dbReference type="PROSITE" id="PS50853"/>
    </source>
</evidence>
<evidence type="ECO:0000256" key="9">
    <source>
        <dbReference type="ARBA" id="ARBA00023180"/>
    </source>
</evidence>
<evidence type="ECO:0000256" key="3">
    <source>
        <dbReference type="ARBA" id="ARBA00022692"/>
    </source>
</evidence>
<accession>A0A5A9N3H5</accession>
<dbReference type="InterPro" id="IPR036179">
    <property type="entry name" value="Ig-like_dom_sf"/>
</dbReference>
<dbReference type="GO" id="GO:0005886">
    <property type="term" value="C:plasma membrane"/>
    <property type="evidence" value="ECO:0007669"/>
    <property type="project" value="UniProtKB-ARBA"/>
</dbReference>
<dbReference type="EMBL" id="SOYY01000024">
    <property type="protein sequence ID" value="KAA0703581.1"/>
    <property type="molecule type" value="Genomic_DNA"/>
</dbReference>
<keyword evidence="3 11" id="KW-0812">Transmembrane</keyword>
<dbReference type="PANTHER" id="PTHR48423">
    <property type="entry name" value="INTERLEUKIN-27 RECEPTOR SUBUNIT ALPHA"/>
    <property type="match status" value="1"/>
</dbReference>
<dbReference type="Pfam" id="PF06328">
    <property type="entry name" value="Lep_receptor_Ig"/>
    <property type="match status" value="1"/>
</dbReference>
<dbReference type="CDD" id="cd00063">
    <property type="entry name" value="FN3"/>
    <property type="match status" value="1"/>
</dbReference>
<comment type="caution">
    <text evidence="13">The sequence shown here is derived from an EMBL/GenBank/DDBJ whole genome shotgun (WGS) entry which is preliminary data.</text>
</comment>
<gene>
    <name evidence="13" type="ORF">E1301_Tti020271</name>
</gene>
<keyword evidence="8" id="KW-0675">Receptor</keyword>
<dbReference type="InterPro" id="IPR052672">
    <property type="entry name" value="Type1_Cytokine_Rcpt_Type2"/>
</dbReference>
<dbReference type="InterPro" id="IPR013783">
    <property type="entry name" value="Ig-like_fold"/>
</dbReference>
<evidence type="ECO:0000256" key="6">
    <source>
        <dbReference type="ARBA" id="ARBA00022989"/>
    </source>
</evidence>
<name>A0A5A9N3H5_9TELE</name>
<reference evidence="13 14" key="1">
    <citation type="journal article" date="2019" name="Mol. Ecol. Resour.">
        <title>Chromosome-level genome assembly of Triplophysa tibetana, a fish adapted to the harsh high-altitude environment of the Tibetan Plateau.</title>
        <authorList>
            <person name="Yang X."/>
            <person name="Liu H."/>
            <person name="Ma Z."/>
            <person name="Zou Y."/>
            <person name="Zou M."/>
            <person name="Mao Y."/>
            <person name="Li X."/>
            <person name="Wang H."/>
            <person name="Chen T."/>
            <person name="Wang W."/>
            <person name="Yang R."/>
        </authorList>
    </citation>
    <scope>NUCLEOTIDE SEQUENCE [LARGE SCALE GENOMIC DNA]</scope>
    <source>
        <strain evidence="13">TTIB1903HZAU</strain>
        <tissue evidence="13">Muscle</tissue>
    </source>
</reference>
<dbReference type="InterPro" id="IPR003961">
    <property type="entry name" value="FN3_dom"/>
</dbReference>
<proteinExistence type="inferred from homology"/>
<sequence>MIRIQLREGLNYSYSHYIYLLPTAAEALICGKVNTSASVVAVGSSISASCLINNECPLTKGKEFRVEWKINNHLVPTNLTYLERNGTYAASIPNILGKSAEITCGICVETNCQLVCGSIIEVIHPPPIPKNLSCVVAFSPGGMLCKWDPGQETEDNSTIYTLHTSISSPKGSTSKRYVLPPGVHFYQIPRLEYGLTSKMEIYVEVSNIFWSISSARLLLVPMKSAKYGPPDFQRIEPDELGCFKYIWSLPPSQSWVKLTCDVELSLKEVDNKLATELVFQSSSRSNSEIKVCKLLHWTNYSIKMRVRYFSEWSEWSNPKEDTTIPTAPSGYLDAWLKVPDDDGDDIAQLYWKPSQHFRANGRIMSYTVESKEPKQILCDTRENHCSFNLSKWTQKIYLTASNPDGSSTPTEVKVFGKKGLEPVSNMSVLPQSESSVLIRWKSLVSSRVLGYVVEWRSLSKTHAAQLYFTLHNKNESSTVVTGGVEILILVIPVCVGFSLIIIIAAFACLNKHERLKLCLWPIIPDPANSSIRRWTTTDSLQGMPPFKEDKDPVMVYLSHFSLLDLTDKELCNSDYVKENLWSNDSGRHDEGHNLFQTTQENTNTVPYATVLFSAPYENQTASPPVYLRSDSTQPLLEVEDPDSPPPYENLSGRVSVANFFTKIPKESTGNQAFWEEFPMLRSLENRNTDHI</sequence>
<keyword evidence="7 11" id="KW-0472">Membrane</keyword>
<keyword evidence="6 11" id="KW-1133">Transmembrane helix</keyword>